<dbReference type="Proteomes" id="UP001372338">
    <property type="component" value="Unassembled WGS sequence"/>
</dbReference>
<sequence length="205" mass="23475">MKGHPMRNNGRLTLRNNDNNNITGDKQKKKRFSTDDDDDRQILTEQRARTMQNMKLKSVITDNTRYILHVKIIKALGIDSPMLHPLVRHRFYKVALWVEPNKECYTSMVQGCTPQWLDILHIDLKNPCDHPFLYVEVLRFGSKVDPGTSNGMVVVGRARISYPKEPGCEVTGRVVDLLRPDQGGKAKPEGLIRLSMKLERFGSFS</sequence>
<dbReference type="SUPFAM" id="SSF49562">
    <property type="entry name" value="C2 domain (Calcium/lipid-binding domain, CaLB)"/>
    <property type="match status" value="1"/>
</dbReference>
<dbReference type="InterPro" id="IPR035892">
    <property type="entry name" value="C2_domain_sf"/>
</dbReference>
<dbReference type="AlphaFoldDB" id="A0AAN9IVH8"/>
<gene>
    <name evidence="2" type="ORF">RIF29_00272</name>
</gene>
<evidence type="ECO:0008006" key="4">
    <source>
        <dbReference type="Google" id="ProtNLM"/>
    </source>
</evidence>
<feature type="region of interest" description="Disordered" evidence="1">
    <location>
        <begin position="1"/>
        <end position="39"/>
    </location>
</feature>
<evidence type="ECO:0000313" key="2">
    <source>
        <dbReference type="EMBL" id="KAK7287172.1"/>
    </source>
</evidence>
<proteinExistence type="predicted"/>
<feature type="compositionally biased region" description="Polar residues" evidence="1">
    <location>
        <begin position="10"/>
        <end position="24"/>
    </location>
</feature>
<evidence type="ECO:0000256" key="1">
    <source>
        <dbReference type="SAM" id="MobiDB-lite"/>
    </source>
</evidence>
<dbReference type="PANTHER" id="PTHR38365:SF1">
    <property type="entry name" value="C2 DOMAIN-CONTAINING PROTEIN"/>
    <property type="match status" value="1"/>
</dbReference>
<evidence type="ECO:0000313" key="3">
    <source>
        <dbReference type="Proteomes" id="UP001372338"/>
    </source>
</evidence>
<reference evidence="2 3" key="1">
    <citation type="submission" date="2024-01" db="EMBL/GenBank/DDBJ databases">
        <title>The genomes of 5 underutilized Papilionoideae crops provide insights into root nodulation and disease resistanc.</title>
        <authorList>
            <person name="Yuan L."/>
        </authorList>
    </citation>
    <scope>NUCLEOTIDE SEQUENCE [LARGE SCALE GENOMIC DNA]</scope>
    <source>
        <strain evidence="2">ZHUSHIDOU_FW_LH</strain>
        <tissue evidence="2">Leaf</tissue>
    </source>
</reference>
<keyword evidence="3" id="KW-1185">Reference proteome</keyword>
<dbReference type="PANTHER" id="PTHR38365">
    <property type="entry name" value="C2 DOMAIN-CONTAINING PROTEIN-RELATED"/>
    <property type="match status" value="1"/>
</dbReference>
<comment type="caution">
    <text evidence="2">The sequence shown here is derived from an EMBL/GenBank/DDBJ whole genome shotgun (WGS) entry which is preliminary data.</text>
</comment>
<dbReference type="EMBL" id="JAYWIO010000001">
    <property type="protein sequence ID" value="KAK7287172.1"/>
    <property type="molecule type" value="Genomic_DNA"/>
</dbReference>
<organism evidence="2 3">
    <name type="scientific">Crotalaria pallida</name>
    <name type="common">Smooth rattlebox</name>
    <name type="synonym">Crotalaria striata</name>
    <dbReference type="NCBI Taxonomy" id="3830"/>
    <lineage>
        <taxon>Eukaryota</taxon>
        <taxon>Viridiplantae</taxon>
        <taxon>Streptophyta</taxon>
        <taxon>Embryophyta</taxon>
        <taxon>Tracheophyta</taxon>
        <taxon>Spermatophyta</taxon>
        <taxon>Magnoliopsida</taxon>
        <taxon>eudicotyledons</taxon>
        <taxon>Gunneridae</taxon>
        <taxon>Pentapetalae</taxon>
        <taxon>rosids</taxon>
        <taxon>fabids</taxon>
        <taxon>Fabales</taxon>
        <taxon>Fabaceae</taxon>
        <taxon>Papilionoideae</taxon>
        <taxon>50 kb inversion clade</taxon>
        <taxon>genistoids sensu lato</taxon>
        <taxon>core genistoids</taxon>
        <taxon>Crotalarieae</taxon>
        <taxon>Crotalaria</taxon>
    </lineage>
</organism>
<protein>
    <recommendedName>
        <fullName evidence="4">C2 domain-containing protein</fullName>
    </recommendedName>
</protein>
<accession>A0AAN9IVH8</accession>
<name>A0AAN9IVH8_CROPI</name>